<dbReference type="CDD" id="cd01025">
    <property type="entry name" value="TOPRIM_recR"/>
    <property type="match status" value="1"/>
</dbReference>
<name>A4TY25_9PROT</name>
<evidence type="ECO:0000256" key="6">
    <source>
        <dbReference type="ARBA" id="ARBA00023204"/>
    </source>
</evidence>
<dbReference type="Pfam" id="PF02132">
    <property type="entry name" value="RecR_ZnF"/>
    <property type="match status" value="1"/>
</dbReference>
<dbReference type="AlphaFoldDB" id="A4TY25"/>
<gene>
    <name evidence="7" type="primary">recR</name>
    <name evidence="9" type="ORF">MGR_1612</name>
</gene>
<feature type="domain" description="Toprim" evidence="8">
    <location>
        <begin position="79"/>
        <end position="173"/>
    </location>
</feature>
<dbReference type="Gene3D" id="6.10.250.240">
    <property type="match status" value="1"/>
</dbReference>
<dbReference type="GO" id="GO:0006310">
    <property type="term" value="P:DNA recombination"/>
    <property type="evidence" value="ECO:0007669"/>
    <property type="project" value="UniProtKB-UniRule"/>
</dbReference>
<dbReference type="Gene3D" id="3.40.1360.10">
    <property type="match status" value="1"/>
</dbReference>
<dbReference type="InterPro" id="IPR000093">
    <property type="entry name" value="DNA_Rcmb_RecR"/>
</dbReference>
<dbReference type="NCBIfam" id="TIGR00615">
    <property type="entry name" value="recR"/>
    <property type="match status" value="1"/>
</dbReference>
<dbReference type="InterPro" id="IPR015967">
    <property type="entry name" value="Rcmb_RecR_Znf"/>
</dbReference>
<dbReference type="Pfam" id="PF21176">
    <property type="entry name" value="RecR_HhH"/>
    <property type="match status" value="1"/>
</dbReference>
<evidence type="ECO:0000256" key="1">
    <source>
        <dbReference type="ARBA" id="ARBA00022723"/>
    </source>
</evidence>
<organism evidence="9">
    <name type="scientific">Magnetospirillum gryphiswaldense</name>
    <dbReference type="NCBI Taxonomy" id="55518"/>
    <lineage>
        <taxon>Bacteria</taxon>
        <taxon>Pseudomonadati</taxon>
        <taxon>Pseudomonadota</taxon>
        <taxon>Alphaproteobacteria</taxon>
        <taxon>Rhodospirillales</taxon>
        <taxon>Rhodospirillaceae</taxon>
        <taxon>Magnetospirillum</taxon>
    </lineage>
</organism>
<dbReference type="InterPro" id="IPR006171">
    <property type="entry name" value="TOPRIM_dom"/>
</dbReference>
<keyword evidence="4 7" id="KW-0862">Zinc</keyword>
<dbReference type="Gene3D" id="1.10.8.420">
    <property type="entry name" value="RecR Domain 1"/>
    <property type="match status" value="1"/>
</dbReference>
<evidence type="ECO:0000313" key="9">
    <source>
        <dbReference type="EMBL" id="CAM75532.1"/>
    </source>
</evidence>
<dbReference type="GO" id="GO:0006281">
    <property type="term" value="P:DNA repair"/>
    <property type="evidence" value="ECO:0007669"/>
    <property type="project" value="UniProtKB-UniRule"/>
</dbReference>
<keyword evidence="6 7" id="KW-0234">DNA repair</keyword>
<dbReference type="PROSITE" id="PS01300">
    <property type="entry name" value="RECR"/>
    <property type="match status" value="1"/>
</dbReference>
<dbReference type="InterPro" id="IPR034137">
    <property type="entry name" value="TOPRIM_RecR"/>
</dbReference>
<dbReference type="SUPFAM" id="SSF111304">
    <property type="entry name" value="Recombination protein RecR"/>
    <property type="match status" value="1"/>
</dbReference>
<proteinExistence type="inferred from homology"/>
<accession>A4TY25</accession>
<evidence type="ECO:0000256" key="3">
    <source>
        <dbReference type="ARBA" id="ARBA00022771"/>
    </source>
</evidence>
<comment type="similarity">
    <text evidence="7">Belongs to the RecR family.</text>
</comment>
<dbReference type="Gene3D" id="3.30.60.80">
    <property type="match status" value="1"/>
</dbReference>
<evidence type="ECO:0000256" key="5">
    <source>
        <dbReference type="ARBA" id="ARBA00023172"/>
    </source>
</evidence>
<dbReference type="SMART" id="SM00493">
    <property type="entry name" value="TOPRIM"/>
    <property type="match status" value="1"/>
</dbReference>
<dbReference type="PANTHER" id="PTHR30446">
    <property type="entry name" value="RECOMBINATION PROTEIN RECR"/>
    <property type="match status" value="1"/>
</dbReference>
<evidence type="ECO:0000256" key="2">
    <source>
        <dbReference type="ARBA" id="ARBA00022763"/>
    </source>
</evidence>
<dbReference type="PROSITE" id="PS50880">
    <property type="entry name" value="TOPRIM"/>
    <property type="match status" value="1"/>
</dbReference>
<protein>
    <recommendedName>
        <fullName evidence="7">Recombination protein RecR</fullName>
    </recommendedName>
</protein>
<comment type="function">
    <text evidence="7">May play a role in DNA repair. It seems to be involved in an RecBC-independent recombinational process of DNA repair. It may act with RecF and RecO.</text>
</comment>
<reference evidence="9" key="1">
    <citation type="journal article" date="2007" name="J. Bacteriol.">
        <title>Comparative genome analysis of four magnetotactic bacteria reveals a complex set of group-specific genes implicated in magnetosome biomineralization and function.</title>
        <authorList>
            <person name="Richter M."/>
            <person name="Kube M."/>
            <person name="Bazylinski D.A."/>
            <person name="Lombardot T."/>
            <person name="Gloeckner F.O."/>
            <person name="Reinhardt R."/>
            <person name="Schueler D."/>
        </authorList>
    </citation>
    <scope>NUCLEOTIDE SEQUENCE</scope>
    <source>
        <strain evidence="9">MSR-1</strain>
    </source>
</reference>
<dbReference type="PANTHER" id="PTHR30446:SF0">
    <property type="entry name" value="RECOMBINATION PROTEIN RECR"/>
    <property type="match status" value="1"/>
</dbReference>
<evidence type="ECO:0000256" key="4">
    <source>
        <dbReference type="ARBA" id="ARBA00022833"/>
    </source>
</evidence>
<sequence>MVGPEIERLMQLLSRLPGLGPRSARRVALHLVEKRETLLLPLAKALSAVGDSVKTCSVCGNFDSVDPCSICADPRRDQTILCVVEGVGSLWAMERASVFSGRYHVLGGLLSALDGIGPDDLGLGRLRARLDGSIREVVVATPATVEGQTTAHYIADFLADCGITVSGLAHGVPVGGELDYLDDGTIGAALRARRSF</sequence>
<evidence type="ECO:0000259" key="8">
    <source>
        <dbReference type="PROSITE" id="PS50880"/>
    </source>
</evidence>
<keyword evidence="1 7" id="KW-0479">Metal-binding</keyword>
<keyword evidence="2 7" id="KW-0227">DNA damage</keyword>
<dbReference type="EMBL" id="CU459003">
    <property type="protein sequence ID" value="CAM75532.1"/>
    <property type="molecule type" value="Genomic_DNA"/>
</dbReference>
<keyword evidence="5 7" id="KW-0233">DNA recombination</keyword>
<dbReference type="RefSeq" id="WP_106003444.1">
    <property type="nucleotide sequence ID" value="NZ_CP027527.1"/>
</dbReference>
<dbReference type="GO" id="GO:0003677">
    <property type="term" value="F:DNA binding"/>
    <property type="evidence" value="ECO:0007669"/>
    <property type="project" value="UniProtKB-UniRule"/>
</dbReference>
<dbReference type="GO" id="GO:0008270">
    <property type="term" value="F:zinc ion binding"/>
    <property type="evidence" value="ECO:0007669"/>
    <property type="project" value="UniProtKB-KW"/>
</dbReference>
<dbReference type="HAMAP" id="MF_00017">
    <property type="entry name" value="RecR"/>
    <property type="match status" value="1"/>
</dbReference>
<feature type="zinc finger region" description="C4-type" evidence="7">
    <location>
        <begin position="56"/>
        <end position="71"/>
    </location>
</feature>
<keyword evidence="3 7" id="KW-0863">Zinc-finger</keyword>
<evidence type="ECO:0000256" key="7">
    <source>
        <dbReference type="HAMAP-Rule" id="MF_00017"/>
    </source>
</evidence>
<dbReference type="InterPro" id="IPR023627">
    <property type="entry name" value="Rcmb_RecR"/>
</dbReference>
<dbReference type="Pfam" id="PF21175">
    <property type="entry name" value="RecR_C"/>
    <property type="match status" value="1"/>
</dbReference>
<dbReference type="Pfam" id="PF13662">
    <property type="entry name" value="Toprim_4"/>
    <property type="match status" value="1"/>
</dbReference>